<sequence>MPCGDEYASVQQERRLMEETATAPIADQSVYGLIVFLVIFLLFATLTSGLLVCLTKIWCGFKGRERQCGKLTDKERNEILHSPAFRHSDMSDSEDESAIHNTLHAHTKDICGSRRPSSRSIGGAAIHLSYSHRNSRRPSNRSYIVRGKYSRNTEVKTNRVMDLVSRSMASKSTTFEDLQPNGVVSYAASLSAGEAIAACGQSSVAPLPPPPPPLLLPSHTDFIFSKCLPHPHKTSFFVPVHDPNSVVHV</sequence>
<organism evidence="2 3">
    <name type="scientific">Mesorhabditis belari</name>
    <dbReference type="NCBI Taxonomy" id="2138241"/>
    <lineage>
        <taxon>Eukaryota</taxon>
        <taxon>Metazoa</taxon>
        <taxon>Ecdysozoa</taxon>
        <taxon>Nematoda</taxon>
        <taxon>Chromadorea</taxon>
        <taxon>Rhabditida</taxon>
        <taxon>Rhabditina</taxon>
        <taxon>Rhabditomorpha</taxon>
        <taxon>Rhabditoidea</taxon>
        <taxon>Rhabditidae</taxon>
        <taxon>Mesorhabditinae</taxon>
        <taxon>Mesorhabditis</taxon>
    </lineage>
</organism>
<dbReference type="AlphaFoldDB" id="A0AAF3J5G5"/>
<keyword evidence="2" id="KW-1185">Reference proteome</keyword>
<proteinExistence type="predicted"/>
<dbReference type="Proteomes" id="UP000887575">
    <property type="component" value="Unassembled WGS sequence"/>
</dbReference>
<evidence type="ECO:0000313" key="3">
    <source>
        <dbReference type="WBParaSite" id="MBELARI_LOCUS17413"/>
    </source>
</evidence>
<keyword evidence="1" id="KW-0472">Membrane</keyword>
<feature type="transmembrane region" description="Helical" evidence="1">
    <location>
        <begin position="30"/>
        <end position="54"/>
    </location>
</feature>
<reference evidence="3" key="1">
    <citation type="submission" date="2024-02" db="UniProtKB">
        <authorList>
            <consortium name="WormBaseParasite"/>
        </authorList>
    </citation>
    <scope>IDENTIFICATION</scope>
</reference>
<accession>A0AAF3J5G5</accession>
<dbReference type="WBParaSite" id="MBELARI_LOCUS17413">
    <property type="protein sequence ID" value="MBELARI_LOCUS17413"/>
    <property type="gene ID" value="MBELARI_LOCUS17413"/>
</dbReference>
<evidence type="ECO:0000313" key="2">
    <source>
        <dbReference type="Proteomes" id="UP000887575"/>
    </source>
</evidence>
<keyword evidence="1" id="KW-1133">Transmembrane helix</keyword>
<protein>
    <submittedName>
        <fullName evidence="3">Uncharacterized protein</fullName>
    </submittedName>
</protein>
<evidence type="ECO:0000256" key="1">
    <source>
        <dbReference type="SAM" id="Phobius"/>
    </source>
</evidence>
<keyword evidence="1" id="KW-0812">Transmembrane</keyword>
<name>A0AAF3J5G5_9BILA</name>